<sequence>MEEKNTNNRTIPLQALNALQEEESMRREEHAESSSSGASFHSEEYQYFFPDEFEKGLHISEAERENARRLIRRGEIRLRQFYTGTETFSRTNEVLGEALFTLSDPSGYPVPYNLDMIFSRTKVIMSRCSMPDCNPREDSRSYLHRTMCVHEAAGLLLAEDYLREHPELDATTPDMSRFMRDVESLRGTNLRHPEDSRRVMLRMEPLLSLLSSGTLLLSFRIGASRMYKIRDLEEFLNNMTRRQEMAFGKKTVLKMSPDYLDETSLRWYRFFVAARKADQSLRDSLADAGRRLPEKPDSIVLSGYTLDNFLRTAEGRTMQLKEPREGSRQITVSGEPYSPHLDLKPDIHSETGALEGVILSGRLPRLFTGAETACCLAGDKLYILKEEMQEGLESLYQAASYQYRLNMRVGRIRMGEFYHKILPALRQIADIHEEDPDLINGYLPPEPVLTVYLDYDNGLVLCRPEAAYGREVFSMTDLIDWNEKTSAAGTQDQYRDRDSEKQVLRQLETYFPHYDRTLRILYNDADDDLLFELLDHGLDELLSLCEVRTTDAFRRLGMQKPVKFQMGISLESNLMNLSVTSRDVDEEELLNILDQYRKKKRFVRLRNGNFLKLENNESVDRLSRMMEELHLSLRDMTAGKMHIPAYRSLYLDKMLEGQADIYADRDRHFRKLIQEFKTVSDSEYDVPGELESIVRPYQARGYQWLRTLDHYGFGGILADEMGLGKSLQTLAVLKATAEEEAEDETRPKLSLIVCPASLVYNWLEEVRKFTPDLRAAVITGTASARAGQLREIREKQNQDILITSYDLLKRDIQEYSDFRFRFEIIDEAQYIKNHSTAASKSVKLIHADTRYALTGTPIENRLSELWSIFDYLMPGFLYDYSSFRDELEKPIMKQGEEAALERLRRMVAPFILRRCKKDVLTDLPEKIEETHFAGMDSRQRKLYDAQVVQMRNTIRSQDDSDFSRRKIEILAELMRLRQICCDPDLCFSNYRGGSCKTEMCMDLIRNLIDGGHKTLLFSQFTSMLEILQTKLDAAGIPYYLITGKTPKETRLKLVNQFNRDETPLFLISLKAGGTGLNLTGADSVIHYDPWWNTAAEDQATDRAHRIGQTNVVTVYKLVVKDTIEEKIIDLQNRKARLAEDILSGDAVSSSTLTREELLEILS</sequence>
<feature type="domain" description="Helicase ATP-binding" evidence="2">
    <location>
        <begin position="706"/>
        <end position="875"/>
    </location>
</feature>
<dbReference type="GO" id="GO:0004386">
    <property type="term" value="F:helicase activity"/>
    <property type="evidence" value="ECO:0007669"/>
    <property type="project" value="UniProtKB-KW"/>
</dbReference>
<keyword evidence="5" id="KW-1185">Reference proteome</keyword>
<dbReference type="STRING" id="155865.SAMN05216515_10299"/>
<keyword evidence="4" id="KW-0067">ATP-binding</keyword>
<evidence type="ECO:0000259" key="2">
    <source>
        <dbReference type="PROSITE" id="PS51192"/>
    </source>
</evidence>
<keyword evidence="1" id="KW-0378">Hydrolase</keyword>
<evidence type="ECO:0000259" key="3">
    <source>
        <dbReference type="PROSITE" id="PS51194"/>
    </source>
</evidence>
<dbReference type="PROSITE" id="PS51194">
    <property type="entry name" value="HELICASE_CTER"/>
    <property type="match status" value="1"/>
</dbReference>
<dbReference type="InterPro" id="IPR001650">
    <property type="entry name" value="Helicase_C-like"/>
</dbReference>
<keyword evidence="4" id="KW-0547">Nucleotide-binding</keyword>
<accession>A0A1I7EY10</accession>
<gene>
    <name evidence="4" type="ORF">SAMN05216508_10198</name>
</gene>
<dbReference type="InterPro" id="IPR014001">
    <property type="entry name" value="Helicase_ATP-bd"/>
</dbReference>
<dbReference type="EMBL" id="FPBT01000001">
    <property type="protein sequence ID" value="SFU28828.1"/>
    <property type="molecule type" value="Genomic_DNA"/>
</dbReference>
<dbReference type="GO" id="GO:0005524">
    <property type="term" value="F:ATP binding"/>
    <property type="evidence" value="ECO:0007669"/>
    <property type="project" value="InterPro"/>
</dbReference>
<dbReference type="SMART" id="SM00487">
    <property type="entry name" value="DEXDc"/>
    <property type="match status" value="1"/>
</dbReference>
<dbReference type="GO" id="GO:0016787">
    <property type="term" value="F:hydrolase activity"/>
    <property type="evidence" value="ECO:0007669"/>
    <property type="project" value="UniProtKB-KW"/>
</dbReference>
<dbReference type="CDD" id="cd18012">
    <property type="entry name" value="DEXQc_arch_SWI2_SNF2"/>
    <property type="match status" value="1"/>
</dbReference>
<dbReference type="InterPro" id="IPR013663">
    <property type="entry name" value="Helicase_SWF/SNF/SWI_bac"/>
</dbReference>
<dbReference type="SUPFAM" id="SSF52540">
    <property type="entry name" value="P-loop containing nucleoside triphosphate hydrolases"/>
    <property type="match status" value="2"/>
</dbReference>
<dbReference type="PANTHER" id="PTHR10799">
    <property type="entry name" value="SNF2/RAD54 HELICASE FAMILY"/>
    <property type="match status" value="1"/>
</dbReference>
<name>A0A1I7EY10_9FIRM</name>
<dbReference type="OrthoDB" id="9760715at2"/>
<dbReference type="SMART" id="SM00490">
    <property type="entry name" value="HELICc"/>
    <property type="match status" value="1"/>
</dbReference>
<dbReference type="Proteomes" id="UP000198817">
    <property type="component" value="Unassembled WGS sequence"/>
</dbReference>
<evidence type="ECO:0000313" key="4">
    <source>
        <dbReference type="EMBL" id="SFU28828.1"/>
    </source>
</evidence>
<dbReference type="InterPro" id="IPR038718">
    <property type="entry name" value="SNF2-like_sf"/>
</dbReference>
<dbReference type="Gene3D" id="3.40.50.300">
    <property type="entry name" value="P-loop containing nucleotide triphosphate hydrolases"/>
    <property type="match status" value="1"/>
</dbReference>
<organism evidence="4 5">
    <name type="scientific">Eubacterium pyruvativorans</name>
    <dbReference type="NCBI Taxonomy" id="155865"/>
    <lineage>
        <taxon>Bacteria</taxon>
        <taxon>Bacillati</taxon>
        <taxon>Bacillota</taxon>
        <taxon>Clostridia</taxon>
        <taxon>Eubacteriales</taxon>
        <taxon>Eubacteriaceae</taxon>
        <taxon>Eubacterium</taxon>
    </lineage>
</organism>
<dbReference type="InterPro" id="IPR000330">
    <property type="entry name" value="SNF2_N"/>
</dbReference>
<dbReference type="Gene3D" id="3.40.50.10810">
    <property type="entry name" value="Tandem AAA-ATPase domain"/>
    <property type="match status" value="1"/>
</dbReference>
<dbReference type="InterPro" id="IPR049730">
    <property type="entry name" value="SNF2/RAD54-like_C"/>
</dbReference>
<dbReference type="Pfam" id="PF08455">
    <property type="entry name" value="SNF2_assoc"/>
    <property type="match status" value="1"/>
</dbReference>
<reference evidence="4 5" key="1">
    <citation type="submission" date="2016-10" db="EMBL/GenBank/DDBJ databases">
        <authorList>
            <person name="de Groot N.N."/>
        </authorList>
    </citation>
    <scope>NUCLEOTIDE SEQUENCE [LARGE SCALE GENOMIC DNA]</scope>
    <source>
        <strain evidence="4 5">KHGC13</strain>
    </source>
</reference>
<evidence type="ECO:0000256" key="1">
    <source>
        <dbReference type="ARBA" id="ARBA00022801"/>
    </source>
</evidence>
<proteinExistence type="predicted"/>
<dbReference type="PROSITE" id="PS51192">
    <property type="entry name" value="HELICASE_ATP_BIND_1"/>
    <property type="match status" value="1"/>
</dbReference>
<dbReference type="CDD" id="cd18793">
    <property type="entry name" value="SF2_C_SNF"/>
    <property type="match status" value="1"/>
</dbReference>
<dbReference type="InterPro" id="IPR027417">
    <property type="entry name" value="P-loop_NTPase"/>
</dbReference>
<evidence type="ECO:0000313" key="5">
    <source>
        <dbReference type="Proteomes" id="UP000198817"/>
    </source>
</evidence>
<dbReference type="AlphaFoldDB" id="A0A1I7EY10"/>
<dbReference type="Pfam" id="PF00271">
    <property type="entry name" value="Helicase_C"/>
    <property type="match status" value="1"/>
</dbReference>
<dbReference type="Pfam" id="PF00176">
    <property type="entry name" value="SNF2-rel_dom"/>
    <property type="match status" value="1"/>
</dbReference>
<dbReference type="RefSeq" id="WP_090469182.1">
    <property type="nucleotide sequence ID" value="NZ_FOWF01000002.1"/>
</dbReference>
<protein>
    <submittedName>
        <fullName evidence="4">Superfamily II DNA or RNA helicase, SNF2 family</fullName>
    </submittedName>
</protein>
<keyword evidence="4" id="KW-0347">Helicase</keyword>
<feature type="domain" description="Helicase C-terminal" evidence="3">
    <location>
        <begin position="1002"/>
        <end position="1158"/>
    </location>
</feature>